<keyword evidence="1" id="KW-0472">Membrane</keyword>
<accession>A0A0B6ZWE1</accession>
<organism evidence="2">
    <name type="scientific">Arion vulgaris</name>
    <dbReference type="NCBI Taxonomy" id="1028688"/>
    <lineage>
        <taxon>Eukaryota</taxon>
        <taxon>Metazoa</taxon>
        <taxon>Spiralia</taxon>
        <taxon>Lophotrochozoa</taxon>
        <taxon>Mollusca</taxon>
        <taxon>Gastropoda</taxon>
        <taxon>Heterobranchia</taxon>
        <taxon>Euthyneura</taxon>
        <taxon>Panpulmonata</taxon>
        <taxon>Eupulmonata</taxon>
        <taxon>Stylommatophora</taxon>
        <taxon>Helicina</taxon>
        <taxon>Arionoidea</taxon>
        <taxon>Arionidae</taxon>
        <taxon>Arion</taxon>
    </lineage>
</organism>
<feature type="transmembrane region" description="Helical" evidence="1">
    <location>
        <begin position="21"/>
        <end position="46"/>
    </location>
</feature>
<dbReference type="AlphaFoldDB" id="A0A0B6ZWE1"/>
<evidence type="ECO:0000313" key="2">
    <source>
        <dbReference type="EMBL" id="CEK72080.1"/>
    </source>
</evidence>
<keyword evidence="1" id="KW-1133">Transmembrane helix</keyword>
<evidence type="ECO:0000256" key="1">
    <source>
        <dbReference type="SAM" id="Phobius"/>
    </source>
</evidence>
<reference evidence="2" key="1">
    <citation type="submission" date="2014-12" db="EMBL/GenBank/DDBJ databases">
        <title>Insight into the proteome of Arion vulgaris.</title>
        <authorList>
            <person name="Aradska J."/>
            <person name="Bulat T."/>
            <person name="Smidak R."/>
            <person name="Sarate P."/>
            <person name="Gangsoo J."/>
            <person name="Sialana F."/>
            <person name="Bilban M."/>
            <person name="Lubec G."/>
        </authorList>
    </citation>
    <scope>NUCLEOTIDE SEQUENCE</scope>
    <source>
        <tissue evidence="2">Skin</tissue>
    </source>
</reference>
<sequence>KKRKATELVLLVQSISSLLDILVNLFFVCVFYDIILNADMNIMLITGSLQGRKQMRQECMSLFTILGGTTNI</sequence>
<protein>
    <submittedName>
        <fullName evidence="2">Uncharacterized protein</fullName>
    </submittedName>
</protein>
<keyword evidence="1" id="KW-0812">Transmembrane</keyword>
<feature type="non-terminal residue" evidence="2">
    <location>
        <position position="1"/>
    </location>
</feature>
<gene>
    <name evidence="2" type="primary">ORF80990</name>
</gene>
<proteinExistence type="predicted"/>
<name>A0A0B6ZWE1_9EUPU</name>
<dbReference type="EMBL" id="HACG01025215">
    <property type="protein sequence ID" value="CEK72080.1"/>
    <property type="molecule type" value="Transcribed_RNA"/>
</dbReference>